<evidence type="ECO:0008006" key="3">
    <source>
        <dbReference type="Google" id="ProtNLM"/>
    </source>
</evidence>
<dbReference type="InterPro" id="IPR034660">
    <property type="entry name" value="DinB/YfiT-like"/>
</dbReference>
<reference evidence="1 2" key="1">
    <citation type="journal article" date="2015" name="Nature">
        <title>rRNA introns, odd ribosomes, and small enigmatic genomes across a large radiation of phyla.</title>
        <authorList>
            <person name="Brown C.T."/>
            <person name="Hug L.A."/>
            <person name="Thomas B.C."/>
            <person name="Sharon I."/>
            <person name="Castelle C.J."/>
            <person name="Singh A."/>
            <person name="Wilkins M.J."/>
            <person name="Williams K.H."/>
            <person name="Banfield J.F."/>
        </authorList>
    </citation>
    <scope>NUCLEOTIDE SEQUENCE [LARGE SCALE GENOMIC DNA]</scope>
</reference>
<dbReference type="SUPFAM" id="SSF109854">
    <property type="entry name" value="DinB/YfiT-like putative metalloenzymes"/>
    <property type="match status" value="1"/>
</dbReference>
<evidence type="ECO:0000313" key="2">
    <source>
        <dbReference type="Proteomes" id="UP000034448"/>
    </source>
</evidence>
<name>A0A0G0FAS6_9BACT</name>
<evidence type="ECO:0000313" key="1">
    <source>
        <dbReference type="EMBL" id="KKQ15017.1"/>
    </source>
</evidence>
<protein>
    <recommendedName>
        <fullName evidence="3">DinB-like domain-containing protein</fullName>
    </recommendedName>
</protein>
<sequence length="160" mass="18222">MNVEDVLKYGDLTLLKSLEGLKNKDQEKKGACGVWSIKDVLSHLTSYEIMLSDLLGTFLNIKEQSPTLDLLQSSGGEFNDIEVGKRANKPFSEILKEYKKAHSQVMKRAKQIPEKMLSKNGAIPGYGDYYSLEDYIVYRNYGHKREHCAQIVVFRDNLNS</sequence>
<gene>
    <name evidence="1" type="ORF">US28_C0025G0040</name>
</gene>
<organism evidence="1 2">
    <name type="scientific">Candidatus Daviesbacteria bacterium GW2011_GWA1_36_8</name>
    <dbReference type="NCBI Taxonomy" id="1618417"/>
    <lineage>
        <taxon>Bacteria</taxon>
        <taxon>Candidatus Daviesiibacteriota</taxon>
    </lineage>
</organism>
<dbReference type="Gene3D" id="1.20.120.450">
    <property type="entry name" value="dinb family like domain"/>
    <property type="match status" value="1"/>
</dbReference>
<dbReference type="EMBL" id="LBSJ01000025">
    <property type="protein sequence ID" value="KKQ15017.1"/>
    <property type="molecule type" value="Genomic_DNA"/>
</dbReference>
<comment type="caution">
    <text evidence="1">The sequence shown here is derived from an EMBL/GenBank/DDBJ whole genome shotgun (WGS) entry which is preliminary data.</text>
</comment>
<dbReference type="Proteomes" id="UP000034448">
    <property type="component" value="Unassembled WGS sequence"/>
</dbReference>
<accession>A0A0G0FAS6</accession>
<proteinExistence type="predicted"/>
<dbReference type="AlphaFoldDB" id="A0A0G0FAS6"/>